<dbReference type="RefSeq" id="WP_184077178.1">
    <property type="nucleotide sequence ID" value="NZ_JACHDS010000001.1"/>
</dbReference>
<sequence length="300" mass="32359">MAYRWALAAVLFCGAVVLAIALTLQDTPPGDLTWFGAPAPEAVWLPGLTGVALAWVLTDRGYLRALDDRTWGALRGHPIGVELTWLLFFLACFVGGSALLAYVFGQLGPDVPYTPVVRIVFLFVLPILFVDRAGYTLSGYGTAMPSHVLRVSEGRRWLGLVPVLACFAVAALAVYPTSPPTPKLVLFAAAIGFFAVAVPEEIFFRSMVQTRLERLLGRWGGLLLTALIFALTYALLGAHIESDPLPGDGFLTGVVDALLIYGALGVLYGYVWTCYRNLWLNILLHGGVTLLIAAPSLLIL</sequence>
<protein>
    <submittedName>
        <fullName evidence="3">Membrane protease YdiL (CAAX protease family)</fullName>
    </submittedName>
</protein>
<keyword evidence="3" id="KW-0645">Protease</keyword>
<evidence type="ECO:0000256" key="1">
    <source>
        <dbReference type="SAM" id="Phobius"/>
    </source>
</evidence>
<dbReference type="GO" id="GO:0080120">
    <property type="term" value="P:CAAX-box protein maturation"/>
    <property type="evidence" value="ECO:0007669"/>
    <property type="project" value="UniProtKB-ARBA"/>
</dbReference>
<dbReference type="Pfam" id="PF02517">
    <property type="entry name" value="Rce1-like"/>
    <property type="match status" value="1"/>
</dbReference>
<organism evidence="3 4">
    <name type="scientific">Nocardiopsis mwathae</name>
    <dbReference type="NCBI Taxonomy" id="1472723"/>
    <lineage>
        <taxon>Bacteria</taxon>
        <taxon>Bacillati</taxon>
        <taxon>Actinomycetota</taxon>
        <taxon>Actinomycetes</taxon>
        <taxon>Streptosporangiales</taxon>
        <taxon>Nocardiopsidaceae</taxon>
        <taxon>Nocardiopsis</taxon>
    </lineage>
</organism>
<feature type="transmembrane region" description="Helical" evidence="1">
    <location>
        <begin position="43"/>
        <end position="63"/>
    </location>
</feature>
<keyword evidence="3" id="KW-0378">Hydrolase</keyword>
<evidence type="ECO:0000313" key="4">
    <source>
        <dbReference type="Proteomes" id="UP000546642"/>
    </source>
</evidence>
<dbReference type="AlphaFoldDB" id="A0A7W9YK51"/>
<proteinExistence type="predicted"/>
<keyword evidence="1" id="KW-0812">Transmembrane</keyword>
<name>A0A7W9YK51_9ACTN</name>
<feature type="transmembrane region" description="Helical" evidence="1">
    <location>
        <begin position="216"/>
        <end position="238"/>
    </location>
</feature>
<evidence type="ECO:0000313" key="3">
    <source>
        <dbReference type="EMBL" id="MBB6173650.1"/>
    </source>
</evidence>
<dbReference type="GO" id="GO:0006508">
    <property type="term" value="P:proteolysis"/>
    <property type="evidence" value="ECO:0007669"/>
    <property type="project" value="UniProtKB-KW"/>
</dbReference>
<reference evidence="3 4" key="1">
    <citation type="submission" date="2020-08" db="EMBL/GenBank/DDBJ databases">
        <title>Sequencing the genomes of 1000 actinobacteria strains.</title>
        <authorList>
            <person name="Klenk H.-P."/>
        </authorList>
    </citation>
    <scope>NUCLEOTIDE SEQUENCE [LARGE SCALE GENOMIC DNA]</scope>
    <source>
        <strain evidence="3 4">DSM 46659</strain>
    </source>
</reference>
<keyword evidence="4" id="KW-1185">Reference proteome</keyword>
<feature type="transmembrane region" description="Helical" evidence="1">
    <location>
        <begin position="157"/>
        <end position="178"/>
    </location>
</feature>
<dbReference type="EMBL" id="JACHDS010000001">
    <property type="protein sequence ID" value="MBB6173650.1"/>
    <property type="molecule type" value="Genomic_DNA"/>
</dbReference>
<accession>A0A7W9YK51</accession>
<feature type="domain" description="CAAX prenyl protease 2/Lysostaphin resistance protein A-like" evidence="2">
    <location>
        <begin position="185"/>
        <end position="289"/>
    </location>
</feature>
<feature type="transmembrane region" description="Helical" evidence="1">
    <location>
        <begin position="116"/>
        <end position="137"/>
    </location>
</feature>
<feature type="transmembrane region" description="Helical" evidence="1">
    <location>
        <begin position="83"/>
        <end position="104"/>
    </location>
</feature>
<keyword evidence="1" id="KW-0472">Membrane</keyword>
<dbReference type="Proteomes" id="UP000546642">
    <property type="component" value="Unassembled WGS sequence"/>
</dbReference>
<dbReference type="GO" id="GO:0004175">
    <property type="term" value="F:endopeptidase activity"/>
    <property type="evidence" value="ECO:0007669"/>
    <property type="project" value="UniProtKB-ARBA"/>
</dbReference>
<feature type="transmembrane region" description="Helical" evidence="1">
    <location>
        <begin position="184"/>
        <end position="204"/>
    </location>
</feature>
<comment type="caution">
    <text evidence="3">The sequence shown here is derived from an EMBL/GenBank/DDBJ whole genome shotgun (WGS) entry which is preliminary data.</text>
</comment>
<dbReference type="InterPro" id="IPR003675">
    <property type="entry name" value="Rce1/LyrA-like_dom"/>
</dbReference>
<evidence type="ECO:0000259" key="2">
    <source>
        <dbReference type="Pfam" id="PF02517"/>
    </source>
</evidence>
<feature type="transmembrane region" description="Helical" evidence="1">
    <location>
        <begin position="250"/>
        <end position="271"/>
    </location>
</feature>
<gene>
    <name evidence="3" type="ORF">HNR23_003710</name>
</gene>
<keyword evidence="1" id="KW-1133">Transmembrane helix</keyword>
<feature type="transmembrane region" description="Helical" evidence="1">
    <location>
        <begin position="278"/>
        <end position="299"/>
    </location>
</feature>